<organism evidence="1 2">
    <name type="scientific">Desertihabitans brevis</name>
    <dbReference type="NCBI Taxonomy" id="2268447"/>
    <lineage>
        <taxon>Bacteria</taxon>
        <taxon>Bacillati</taxon>
        <taxon>Actinomycetota</taxon>
        <taxon>Actinomycetes</taxon>
        <taxon>Propionibacteriales</taxon>
        <taxon>Propionibacteriaceae</taxon>
        <taxon>Desertihabitans</taxon>
    </lineage>
</organism>
<protein>
    <submittedName>
        <fullName evidence="1">Extracellular solute-binding protein</fullName>
    </submittedName>
</protein>
<proteinExistence type="predicted"/>
<accession>A0A367YSM3</accession>
<dbReference type="RefSeq" id="WP_114127162.1">
    <property type="nucleotide sequence ID" value="NZ_QOUI01000008.1"/>
</dbReference>
<evidence type="ECO:0000313" key="2">
    <source>
        <dbReference type="Proteomes" id="UP000252770"/>
    </source>
</evidence>
<dbReference type="EMBL" id="QOUI01000008">
    <property type="protein sequence ID" value="RCK68876.1"/>
    <property type="molecule type" value="Genomic_DNA"/>
</dbReference>
<dbReference type="Gene3D" id="3.40.190.10">
    <property type="entry name" value="Periplasmic binding protein-like II"/>
    <property type="match status" value="2"/>
</dbReference>
<comment type="caution">
    <text evidence="1">The sequence shown here is derived from an EMBL/GenBank/DDBJ whole genome shotgun (WGS) entry which is preliminary data.</text>
</comment>
<name>A0A367YSM3_9ACTN</name>
<dbReference type="PROSITE" id="PS51318">
    <property type="entry name" value="TAT"/>
    <property type="match status" value="1"/>
</dbReference>
<dbReference type="InterPro" id="IPR006059">
    <property type="entry name" value="SBP"/>
</dbReference>
<dbReference type="PANTHER" id="PTHR43649:SF30">
    <property type="entry name" value="ABC TRANSPORTER SUBSTRATE-BINDING PROTEIN"/>
    <property type="match status" value="1"/>
</dbReference>
<sequence length="439" mass="46637">MGSNGRMELSRRSLLGAAGGLSAAGMLAACGGGGGAGGGGGSEPIAFWNMPWGGDQFNPTDEEIVTAYQPPEGLPPATYQTVQWANFTQTFSSAVASQTGPAVSSGGGTQAFLFENQGAIAYADDLLESWRGNGLYDDFLPGLIDAMRTDNGYAAVPYNLDMRVLWVNPTLLEEAGTEAPTDWQSFLDACEALKQIDVYGYGDGSGSGRFTGGHILVSWMIGNGGGLFNADQQPECVTPANIEAMEFVLECVAKGYVDPAAATYTSDNVQEQWRARRFGMGFDGGGLAANIGGEVGDEIVVNSPLTSPAGTQGMLYFPNNIMMYQDTPSQEGSEAFLTYYYQNMSRLWTENTGIGLPPLRSIAETPEFQENPNNVKIIEEYQPIAKTWAAPGGSALFQGVTSVDATPIIDTFTQQILTGATDARSALEQLQRGIEDTIN</sequence>
<keyword evidence="2" id="KW-1185">Reference proteome</keyword>
<dbReference type="Proteomes" id="UP000252770">
    <property type="component" value="Unassembled WGS sequence"/>
</dbReference>
<dbReference type="InterPro" id="IPR006311">
    <property type="entry name" value="TAT_signal"/>
</dbReference>
<dbReference type="AlphaFoldDB" id="A0A367YSM3"/>
<dbReference type="InterPro" id="IPR050490">
    <property type="entry name" value="Bact_solute-bd_prot1"/>
</dbReference>
<dbReference type="PANTHER" id="PTHR43649">
    <property type="entry name" value="ARABINOSE-BINDING PROTEIN-RELATED"/>
    <property type="match status" value="1"/>
</dbReference>
<dbReference type="PROSITE" id="PS51257">
    <property type="entry name" value="PROKAR_LIPOPROTEIN"/>
    <property type="match status" value="1"/>
</dbReference>
<gene>
    <name evidence="1" type="ORF">DT076_13180</name>
</gene>
<evidence type="ECO:0000313" key="1">
    <source>
        <dbReference type="EMBL" id="RCK68876.1"/>
    </source>
</evidence>
<reference evidence="1 2" key="1">
    <citation type="submission" date="2018-07" db="EMBL/GenBank/DDBJ databases">
        <title>Desertimonas flava gen. nov. sp. nov.</title>
        <authorList>
            <person name="Liu S."/>
        </authorList>
    </citation>
    <scope>NUCLEOTIDE SEQUENCE [LARGE SCALE GENOMIC DNA]</scope>
    <source>
        <strain evidence="1 2">16Sb5-5</strain>
    </source>
</reference>
<dbReference type="SUPFAM" id="SSF53850">
    <property type="entry name" value="Periplasmic binding protein-like II"/>
    <property type="match status" value="1"/>
</dbReference>
<dbReference type="Pfam" id="PF01547">
    <property type="entry name" value="SBP_bac_1"/>
    <property type="match status" value="1"/>
</dbReference>